<accession>A0ACC2EM14</accession>
<comment type="caution">
    <text evidence="1">The sequence shown here is derived from an EMBL/GenBank/DDBJ whole genome shotgun (WGS) entry which is preliminary data.</text>
</comment>
<keyword evidence="2" id="KW-1185">Reference proteome</keyword>
<reference evidence="2" key="1">
    <citation type="journal article" date="2024" name="Proc. Natl. Acad. Sci. U.S.A.">
        <title>Extraordinary preservation of gene collinearity over three hundred million years revealed in homosporous lycophytes.</title>
        <authorList>
            <person name="Li C."/>
            <person name="Wickell D."/>
            <person name="Kuo L.Y."/>
            <person name="Chen X."/>
            <person name="Nie B."/>
            <person name="Liao X."/>
            <person name="Peng D."/>
            <person name="Ji J."/>
            <person name="Jenkins J."/>
            <person name="Williams M."/>
            <person name="Shu S."/>
            <person name="Plott C."/>
            <person name="Barry K."/>
            <person name="Rajasekar S."/>
            <person name="Grimwood J."/>
            <person name="Han X."/>
            <person name="Sun S."/>
            <person name="Hou Z."/>
            <person name="He W."/>
            <person name="Dai G."/>
            <person name="Sun C."/>
            <person name="Schmutz J."/>
            <person name="Leebens-Mack J.H."/>
            <person name="Li F.W."/>
            <person name="Wang L."/>
        </authorList>
    </citation>
    <scope>NUCLEOTIDE SEQUENCE [LARGE SCALE GENOMIC DNA]</scope>
    <source>
        <strain evidence="2">cv. PW_Plant_1</strain>
    </source>
</reference>
<protein>
    <submittedName>
        <fullName evidence="1">Uncharacterized protein</fullName>
    </submittedName>
</protein>
<dbReference type="Proteomes" id="UP001162992">
    <property type="component" value="Chromosome 2"/>
</dbReference>
<dbReference type="EMBL" id="CM055093">
    <property type="protein sequence ID" value="KAJ7567430.1"/>
    <property type="molecule type" value="Genomic_DNA"/>
</dbReference>
<sequence length="313" mass="34524">MAGEAAGQMDEFLKGLGAFSHTARQQCSHISRAVSQSLAKLSSGPDPACTHWMFCAGNEHQTILNYFNLLKLPDTVRQSRSAYLHGSYASNKENFAKISSWISRRQAGRSNLERTTSTDESSSISRKNVEDVGSNPSRSNAAIDIREADLYFTGKVCYEQVEFGKQKGVDVSDISLSEQTSSAAKSLPGKSLLQTNLNGESTLLEKFGGPVSKEELGRASWTFLHTLAAQMAILSRIYPCKQCADHFKEVLRSHPVKAGSRSELAQWMCRVHNIVNRSLGKTQFPCERVDARWGALDCEEAACDLHGQLGTRW</sequence>
<name>A0ACC2EM14_DIPCM</name>
<organism evidence="1 2">
    <name type="scientific">Diphasiastrum complanatum</name>
    <name type="common">Issler's clubmoss</name>
    <name type="synonym">Lycopodium complanatum</name>
    <dbReference type="NCBI Taxonomy" id="34168"/>
    <lineage>
        <taxon>Eukaryota</taxon>
        <taxon>Viridiplantae</taxon>
        <taxon>Streptophyta</taxon>
        <taxon>Embryophyta</taxon>
        <taxon>Tracheophyta</taxon>
        <taxon>Lycopodiopsida</taxon>
        <taxon>Lycopodiales</taxon>
        <taxon>Lycopodiaceae</taxon>
        <taxon>Lycopodioideae</taxon>
        <taxon>Diphasiastrum</taxon>
    </lineage>
</organism>
<evidence type="ECO:0000313" key="2">
    <source>
        <dbReference type="Proteomes" id="UP001162992"/>
    </source>
</evidence>
<proteinExistence type="predicted"/>
<gene>
    <name evidence="1" type="ORF">O6H91_02G146600</name>
</gene>
<evidence type="ECO:0000313" key="1">
    <source>
        <dbReference type="EMBL" id="KAJ7567430.1"/>
    </source>
</evidence>